<dbReference type="InterPro" id="IPR001245">
    <property type="entry name" value="Ser-Thr/Tyr_kinase_cat_dom"/>
</dbReference>
<dbReference type="SMART" id="SM00220">
    <property type="entry name" value="S_TKc"/>
    <property type="match status" value="4"/>
</dbReference>
<keyword evidence="1" id="KW-0433">Leucine-rich repeat</keyword>
<evidence type="ECO:0000256" key="1">
    <source>
        <dbReference type="ARBA" id="ARBA00022614"/>
    </source>
</evidence>
<reference evidence="5 6" key="1">
    <citation type="journal article" date="2014" name="Genome Biol. Evol.">
        <title>The secreted proteins of Achlya hypogyna and Thraustotheca clavata identify the ancestral oomycete secretome and reveal gene acquisitions by horizontal gene transfer.</title>
        <authorList>
            <person name="Misner I."/>
            <person name="Blouin N."/>
            <person name="Leonard G."/>
            <person name="Richards T.A."/>
            <person name="Lane C.E."/>
        </authorList>
    </citation>
    <scope>NUCLEOTIDE SEQUENCE [LARGE SCALE GENOMIC DNA]</scope>
    <source>
        <strain evidence="5 6">ATCC 48635</strain>
    </source>
</reference>
<dbReference type="InterPro" id="IPR001611">
    <property type="entry name" value="Leu-rich_rpt"/>
</dbReference>
<dbReference type="PANTHER" id="PTHR44329">
    <property type="entry name" value="SERINE/THREONINE-PROTEIN KINASE TNNI3K-RELATED"/>
    <property type="match status" value="1"/>
</dbReference>
<name>A0A1V9ZGB0_ACHHY</name>
<organism evidence="5 6">
    <name type="scientific">Achlya hypogyna</name>
    <name type="common">Oomycete</name>
    <name type="synonym">Protoachlya hypogyna</name>
    <dbReference type="NCBI Taxonomy" id="1202772"/>
    <lineage>
        <taxon>Eukaryota</taxon>
        <taxon>Sar</taxon>
        <taxon>Stramenopiles</taxon>
        <taxon>Oomycota</taxon>
        <taxon>Saprolegniomycetes</taxon>
        <taxon>Saprolegniales</taxon>
        <taxon>Achlyaceae</taxon>
        <taxon>Achlya</taxon>
    </lineage>
</organism>
<dbReference type="Pfam" id="PF00069">
    <property type="entry name" value="Pkinase"/>
    <property type="match status" value="2"/>
</dbReference>
<keyword evidence="2" id="KW-0677">Repeat</keyword>
<dbReference type="GO" id="GO:0005524">
    <property type="term" value="F:ATP binding"/>
    <property type="evidence" value="ECO:0007669"/>
    <property type="project" value="InterPro"/>
</dbReference>
<dbReference type="InterPro" id="IPR051681">
    <property type="entry name" value="Ser/Thr_Kinases-Pseudokinases"/>
</dbReference>
<dbReference type="GO" id="GO:0004674">
    <property type="term" value="F:protein serine/threonine kinase activity"/>
    <property type="evidence" value="ECO:0007669"/>
    <property type="project" value="TreeGrafter"/>
</dbReference>
<keyword evidence="6" id="KW-1185">Reference proteome</keyword>
<feature type="transmembrane region" description="Helical" evidence="3">
    <location>
        <begin position="2044"/>
        <end position="2066"/>
    </location>
</feature>
<dbReference type="PRINTS" id="PR00109">
    <property type="entry name" value="TYRKINASE"/>
</dbReference>
<comment type="caution">
    <text evidence="5">The sequence shown here is derived from an EMBL/GenBank/DDBJ whole genome shotgun (WGS) entry which is preliminary data.</text>
</comment>
<evidence type="ECO:0000313" key="5">
    <source>
        <dbReference type="EMBL" id="OQR97023.1"/>
    </source>
</evidence>
<proteinExistence type="predicted"/>
<feature type="domain" description="Protein kinase" evidence="4">
    <location>
        <begin position="2121"/>
        <end position="2409"/>
    </location>
</feature>
<keyword evidence="5" id="KW-0808">Transferase</keyword>
<dbReference type="SMART" id="SM00364">
    <property type="entry name" value="LRR_BAC"/>
    <property type="match status" value="8"/>
</dbReference>
<dbReference type="PANTHER" id="PTHR44329:SF214">
    <property type="entry name" value="PROTEIN KINASE DOMAIN-CONTAINING PROTEIN"/>
    <property type="match status" value="1"/>
</dbReference>
<dbReference type="EMBL" id="JNBR01000124">
    <property type="protein sequence ID" value="OQR97023.1"/>
    <property type="molecule type" value="Genomic_DNA"/>
</dbReference>
<feature type="domain" description="Protein kinase" evidence="4">
    <location>
        <begin position="1377"/>
        <end position="1669"/>
    </location>
</feature>
<evidence type="ECO:0000256" key="3">
    <source>
        <dbReference type="SAM" id="Phobius"/>
    </source>
</evidence>
<evidence type="ECO:0000256" key="2">
    <source>
        <dbReference type="ARBA" id="ARBA00022737"/>
    </source>
</evidence>
<sequence>MRRRYEEMDGDAGALAAVEMMDPALLYNDVRTDPAFAAFVIPETALERKSIIAKGGFGIVYLATLSPTPAVPEITAPTPVAMKRLLPARMDDVRCMDDFMDEIRIGARLRHRHVVRFYGFSHTTLANLSIITEYMELGDLWQWLRVQSLNDEPLGWQLERRAAMHFQPHFLHRPPATLPPPPVSKFRFLCDIVQGLLYLHTLDPPMVHRDLKAKNVLLSATLTAKLTDFGVARETIDATMTAEIGTVAWIAPEILKGVYYTEKADVYSLGVLISEMDTLEIPYSNVDEIFNGQEPFNVGAAKARIAMLVVGGEITPTFSSEIPSCIAQLARRCLAYEPSQRPTIRDVWAWCQQIQEAPPDASQGDLFCVLLPNGTYLNAANATAQANEYRLTGLRGTGPYSSPPLPYLEALPTKYSEVAIQNVGLERLNQRLDANRVAPARTVRLDLSNNAIRSVANVTFPASLQALVLSNNSLPSVEGFSAPALESLSVSGNPLVVVPPLATLFPNLVEVKLNRLDLTAYPTAAVPATTQRLSLASNALTEMPSELPPGLRTLNLQSNKIASVRLNLTAESQLLCLGGNPITALYATRAQFDLLNKLAHPHVVGPNASPGRCTSQTPLVSAATTADDCRGRFVVRRLWGAIPVCVVESYASIELPAASPISRTAWLAVGGAFAFVVLLVVVGFVCCRRPRDSGKLRLLLELGDHGPQAMADLVNDVRRDPIYAPFRIPPEQLTPTRVLARGGFGVVFAATWVTGGGTVAVAMKRLLATKLDDVLCVADFMEEIRLSARLYHRNVVQFLGFTYTTLANLSIVTEFMAHGDLWHFLLDHDYVWHVDKLVAFDGSKRRMRSALSSSRSTLVSEDGSILRPDDAPATKFSFLCDIVQGLVYLHTLDPPVIHRDLKARNVLVDGDLTAKLTDFGVARETVDVTMTAEVGTVAWIAPEVLKGLFYDEKADVYSLGVVMSEMDTLEMPYAHLDGDVSSLKTRIALLVASGELAPRFTRDMPESLRAIADRCLLHDPAERPCIQDVWAWCRQLLPNLAGAGIRSLDRDLRKTCGLDVVTNTLDLSYNNLTSISGVQFPSQLLFLSVEHNQLRTFGDLSSLHRVNSVSLAHNELTALPLNGTVFPASIQALDLSFNRLGNDLAGLVTLPKLNILNLSHNAIWSVEGLDINYGTVVDLSGNKLTAVRNVSWPDEIKELYLQDNPLEEFYAMFYQPLKTLCFGKTPPRRFSATASQLRRLQSMAKSTTCPPEAPLRPLPDPCDGGPSARLWDAYTVCIVQDEALDARMDGDITSAPPASGNDSTVLCVAIALIAVTIIGLGIGAYWQLRRRRRWDKEALWLHPERAATGSSDFHEHVPHDIRTDARYTQFVIPHTDLTLQQVIAYGGFGIVYAGQLRLVGPVAIKRILPERYKHDKYAVEDFMDEIRLCLRLTHPHIVRCLGFSFSDALPTLSCVLEYMPHGDLWTLLELDHDSRLLSWNVHPTKPRAEAHIVDPQLPLSKLRVLQDVVAAMVYVHEQDIIHRDLKARNVLLSDTFESKVTDFGTSRQSSEEETMTAEIGTVAWIAPEVLKGVRYTAKADVYSLGVFMAEMDTLEVPYSNMPRLVPRTGVSVEVAKTRIAMLVVAGDLTPVFTADCPHSILEIARKCLAYDPEDRPSMADVQTRQTSGMASDSIAYKPLTGRVVNASDAERVNRTTFTTRCDACDFTDFRKVTWRTNVDDTTCIWAPNGTCFIGVNLNENDIPVSDWPGVGIGLTDKKSTQFLMGTGTEVSHVGGLSSVVSYITLFRLGIETLDLDLTSNKRPVPYNRAVEATQLNFSDNHIRSIDRVMTSDQTFNLFVDRNWIETVGDISTMKELRILNLNANRLGSINATVWPSKLDTLFLDHNHIPSLPPTIGASLRRLSILSIANNSLSSVDGVTFGDNLNTLNLAQNALTRFTNVGLPASLTGLHLQSNNLALINASSLPRSLVDLCVRGNPRLRFTGSDDDLAFLQRLNHSDPRCNDIGDAVPSGGACPEPGATAKVLWGRYSFCVLPPPAAAHSGSGALTVALGIFCALALVIGAGVFYEMRRRRQRYEQEQARSWQYSSSPNFPSLIADSAHLINDLRFDPEYQRYRIPAERIVRDRVLARGGFGVVYLATLTTEKGRQMHVAVKRMLPERLRSLRSIEDFMEEIRFCVRLQHPHIVEFIGYSWTTLPNLSVVTEYMSEGDLWTLLDTDHDAQSLPWAVDDDKGTAMLQPPAFSKLRVLVDILKALVYLHAQDVIHRDLKAKNVMLNEAFVAKLTDFGTSRETSEETMTSEIGTVAWIAPEVLKGVRYTEKADMYSLGVLISEMDMMEVPYSNIHRLLPESCLGVELAKTRIAMLVVAGELRPVFSTDCPAPILHVARRCLAYLPEDRPTAREVLSWLSPE</sequence>
<dbReference type="Gene3D" id="3.30.200.20">
    <property type="entry name" value="Phosphorylase Kinase, domain 1"/>
    <property type="match status" value="2"/>
</dbReference>
<feature type="domain" description="Protein kinase" evidence="4">
    <location>
        <begin position="46"/>
        <end position="355"/>
    </location>
</feature>
<dbReference type="PROSITE" id="PS50011">
    <property type="entry name" value="PROTEIN_KINASE_DOM"/>
    <property type="match status" value="4"/>
</dbReference>
<dbReference type="SMART" id="SM00369">
    <property type="entry name" value="LRR_TYP"/>
    <property type="match status" value="9"/>
</dbReference>
<dbReference type="OrthoDB" id="4062651at2759"/>
<keyword evidence="3" id="KW-1133">Transmembrane helix</keyword>
<dbReference type="Gene3D" id="3.80.10.10">
    <property type="entry name" value="Ribonuclease Inhibitor"/>
    <property type="match status" value="3"/>
</dbReference>
<dbReference type="STRING" id="1202772.A0A1V9ZGB0"/>
<dbReference type="InterPro" id="IPR000719">
    <property type="entry name" value="Prot_kinase_dom"/>
</dbReference>
<dbReference type="InterPro" id="IPR032675">
    <property type="entry name" value="LRR_dom_sf"/>
</dbReference>
<keyword evidence="5" id="KW-0418">Kinase</keyword>
<dbReference type="Proteomes" id="UP000243579">
    <property type="component" value="Unassembled WGS sequence"/>
</dbReference>
<dbReference type="SMART" id="SM00365">
    <property type="entry name" value="LRR_SD22"/>
    <property type="match status" value="6"/>
</dbReference>
<evidence type="ECO:0000259" key="4">
    <source>
        <dbReference type="PROSITE" id="PS50011"/>
    </source>
</evidence>
<feature type="transmembrane region" description="Helical" evidence="3">
    <location>
        <begin position="665"/>
        <end position="687"/>
    </location>
</feature>
<evidence type="ECO:0000313" key="6">
    <source>
        <dbReference type="Proteomes" id="UP000243579"/>
    </source>
</evidence>
<accession>A0A1V9ZGB0</accession>
<dbReference type="InterPro" id="IPR003591">
    <property type="entry name" value="Leu-rich_rpt_typical-subtyp"/>
</dbReference>
<dbReference type="Pfam" id="PF07714">
    <property type="entry name" value="PK_Tyr_Ser-Thr"/>
    <property type="match status" value="2"/>
</dbReference>
<feature type="transmembrane region" description="Helical" evidence="3">
    <location>
        <begin position="1305"/>
        <end position="1326"/>
    </location>
</feature>
<dbReference type="PROSITE" id="PS00108">
    <property type="entry name" value="PROTEIN_KINASE_ST"/>
    <property type="match status" value="4"/>
</dbReference>
<dbReference type="SUPFAM" id="SSF52058">
    <property type="entry name" value="L domain-like"/>
    <property type="match status" value="3"/>
</dbReference>
<dbReference type="InterPro" id="IPR008271">
    <property type="entry name" value="Ser/Thr_kinase_AS"/>
</dbReference>
<dbReference type="SUPFAM" id="SSF56112">
    <property type="entry name" value="Protein kinase-like (PK-like)"/>
    <property type="match status" value="4"/>
</dbReference>
<dbReference type="PROSITE" id="PS51450">
    <property type="entry name" value="LRR"/>
    <property type="match status" value="2"/>
</dbReference>
<keyword evidence="3" id="KW-0812">Transmembrane</keyword>
<dbReference type="Gene3D" id="1.10.510.10">
    <property type="entry name" value="Transferase(Phosphotransferase) domain 1"/>
    <property type="match status" value="4"/>
</dbReference>
<dbReference type="InterPro" id="IPR011009">
    <property type="entry name" value="Kinase-like_dom_sf"/>
</dbReference>
<keyword evidence="3" id="KW-0472">Membrane</keyword>
<protein>
    <submittedName>
        <fullName evidence="5">Protein kinase</fullName>
    </submittedName>
</protein>
<gene>
    <name evidence="5" type="ORF">ACHHYP_12862</name>
</gene>
<feature type="domain" description="Protein kinase" evidence="4">
    <location>
        <begin position="733"/>
        <end position="1037"/>
    </location>
</feature>